<dbReference type="GO" id="GO:0016020">
    <property type="term" value="C:membrane"/>
    <property type="evidence" value="ECO:0007669"/>
    <property type="project" value="InterPro"/>
</dbReference>
<evidence type="ECO:0000256" key="1">
    <source>
        <dbReference type="ARBA" id="ARBA00022714"/>
    </source>
</evidence>
<dbReference type="RefSeq" id="WP_208925192.1">
    <property type="nucleotide sequence ID" value="NZ_LK996017.1"/>
</dbReference>
<evidence type="ECO:0000256" key="2">
    <source>
        <dbReference type="ARBA" id="ARBA00022723"/>
    </source>
</evidence>
<dbReference type="InterPro" id="IPR005805">
    <property type="entry name" value="Rieske_Fe-S_prot_C"/>
</dbReference>
<keyword evidence="1" id="KW-0001">2Fe-2S</keyword>
<gene>
    <name evidence="8" type="ORF">DPCES_0355</name>
</gene>
<proteinExistence type="predicted"/>
<evidence type="ECO:0000256" key="5">
    <source>
        <dbReference type="ARBA" id="ARBA00023157"/>
    </source>
</evidence>
<dbReference type="PRINTS" id="PR00162">
    <property type="entry name" value="RIESKE"/>
</dbReference>
<dbReference type="AlphaFoldDB" id="A0A098AVV5"/>
<evidence type="ECO:0000256" key="4">
    <source>
        <dbReference type="ARBA" id="ARBA00023014"/>
    </source>
</evidence>
<evidence type="ECO:0000256" key="6">
    <source>
        <dbReference type="ARBA" id="ARBA00034078"/>
    </source>
</evidence>
<dbReference type="Pfam" id="PF00355">
    <property type="entry name" value="Rieske"/>
    <property type="match status" value="1"/>
</dbReference>
<dbReference type="PANTHER" id="PTHR10134">
    <property type="entry name" value="CYTOCHROME B-C1 COMPLEX SUBUNIT RIESKE, MITOCHONDRIAL"/>
    <property type="match status" value="1"/>
</dbReference>
<keyword evidence="5" id="KW-1015">Disulfide bond</keyword>
<evidence type="ECO:0000256" key="3">
    <source>
        <dbReference type="ARBA" id="ARBA00023004"/>
    </source>
</evidence>
<dbReference type="GO" id="GO:0016705">
    <property type="term" value="F:oxidoreductase activity, acting on paired donors, with incorporation or reduction of molecular oxygen"/>
    <property type="evidence" value="ECO:0007669"/>
    <property type="project" value="UniProtKB-ARBA"/>
</dbReference>
<keyword evidence="4" id="KW-0411">Iron-sulfur</keyword>
<dbReference type="PROSITE" id="PS51296">
    <property type="entry name" value="RIESKE"/>
    <property type="match status" value="1"/>
</dbReference>
<dbReference type="GO" id="GO:0051537">
    <property type="term" value="F:2 iron, 2 sulfur cluster binding"/>
    <property type="evidence" value="ECO:0007669"/>
    <property type="project" value="UniProtKB-KW"/>
</dbReference>
<sequence length="148" mass="16456">MENNNKGELSRRKFIGIMTGVPLVLSVGAPAVAAGKMISPPEALKPIPPKMAILKEEELLEKPKEIVYDGFPAMIFKKGNEYRAFSRVCTHLGCTVMWNEAEKRFECPCHGGIFDEEGNVLEGPPPKPLTRLKAWVENGYVMVQEEVV</sequence>
<accession>A0A098AVV5</accession>
<name>A0A098AVV5_DESHA</name>
<dbReference type="InterPro" id="IPR036922">
    <property type="entry name" value="Rieske_2Fe-2S_sf"/>
</dbReference>
<evidence type="ECO:0000259" key="7">
    <source>
        <dbReference type="PROSITE" id="PS51296"/>
    </source>
</evidence>
<dbReference type="PATRIC" id="fig|49338.4.peg.377"/>
<feature type="domain" description="Rieske" evidence="7">
    <location>
        <begin position="51"/>
        <end position="143"/>
    </location>
</feature>
<keyword evidence="3" id="KW-0408">Iron</keyword>
<dbReference type="InterPro" id="IPR017941">
    <property type="entry name" value="Rieske_2Fe-2S"/>
</dbReference>
<dbReference type="SUPFAM" id="SSF50022">
    <property type="entry name" value="ISP domain"/>
    <property type="match status" value="1"/>
</dbReference>
<organism evidence="8">
    <name type="scientific">Desulfitobacterium hafniense</name>
    <name type="common">Desulfitobacterium frappieri</name>
    <dbReference type="NCBI Taxonomy" id="49338"/>
    <lineage>
        <taxon>Bacteria</taxon>
        <taxon>Bacillati</taxon>
        <taxon>Bacillota</taxon>
        <taxon>Clostridia</taxon>
        <taxon>Eubacteriales</taxon>
        <taxon>Desulfitobacteriaceae</taxon>
        <taxon>Desulfitobacterium</taxon>
    </lineage>
</organism>
<dbReference type="InterPro" id="IPR014349">
    <property type="entry name" value="Rieske_Fe-S_prot"/>
</dbReference>
<dbReference type="GO" id="GO:0004497">
    <property type="term" value="F:monooxygenase activity"/>
    <property type="evidence" value="ECO:0007669"/>
    <property type="project" value="UniProtKB-ARBA"/>
</dbReference>
<dbReference type="PROSITE" id="PS51318">
    <property type="entry name" value="TAT"/>
    <property type="match status" value="1"/>
</dbReference>
<dbReference type="Gene3D" id="2.102.10.10">
    <property type="entry name" value="Rieske [2Fe-2S] iron-sulphur domain"/>
    <property type="match status" value="1"/>
</dbReference>
<evidence type="ECO:0000313" key="8">
    <source>
        <dbReference type="EMBL" id="CDX00242.1"/>
    </source>
</evidence>
<dbReference type="GO" id="GO:0046872">
    <property type="term" value="F:metal ion binding"/>
    <property type="evidence" value="ECO:0007669"/>
    <property type="project" value="UniProtKB-KW"/>
</dbReference>
<dbReference type="EMBL" id="LK996017">
    <property type="protein sequence ID" value="CDX00242.1"/>
    <property type="molecule type" value="Genomic_DNA"/>
</dbReference>
<reference evidence="8" key="1">
    <citation type="submission" date="2014-07" db="EMBL/GenBank/DDBJ databases">
        <authorList>
            <person name="Hornung V.Bastian."/>
        </authorList>
    </citation>
    <scope>NUCLEOTIDE SEQUENCE</scope>
    <source>
        <strain evidence="8">PCE-S</strain>
    </source>
</reference>
<protein>
    <submittedName>
        <fullName evidence="8">Rieske Fe-S protein</fullName>
    </submittedName>
</protein>
<dbReference type="InterPro" id="IPR006311">
    <property type="entry name" value="TAT_signal"/>
</dbReference>
<keyword evidence="2" id="KW-0479">Metal-binding</keyword>
<comment type="cofactor">
    <cofactor evidence="6">
        <name>[2Fe-2S] cluster</name>
        <dbReference type="ChEBI" id="CHEBI:190135"/>
    </cofactor>
</comment>